<dbReference type="InterPro" id="IPR005467">
    <property type="entry name" value="His_kinase_dom"/>
</dbReference>
<dbReference type="InterPro" id="IPR050482">
    <property type="entry name" value="Sensor_HK_TwoCompSys"/>
</dbReference>
<gene>
    <name evidence="5" type="ORF">SAMN05216275_12922</name>
</gene>
<dbReference type="PANTHER" id="PTHR24421">
    <property type="entry name" value="NITRATE/NITRITE SENSOR PROTEIN NARX-RELATED"/>
    <property type="match status" value="1"/>
</dbReference>
<evidence type="ECO:0000256" key="2">
    <source>
        <dbReference type="ARBA" id="ARBA00022777"/>
    </source>
</evidence>
<dbReference type="PANTHER" id="PTHR24421:SF58">
    <property type="entry name" value="SIGNAL TRANSDUCTION HISTIDINE-PROTEIN KINASE_PHOSPHATASE UHPB"/>
    <property type="match status" value="1"/>
</dbReference>
<keyword evidence="3" id="KW-0902">Two-component regulatory system</keyword>
<evidence type="ECO:0000256" key="3">
    <source>
        <dbReference type="ARBA" id="ARBA00023012"/>
    </source>
</evidence>
<feature type="domain" description="Histidine kinase" evidence="4">
    <location>
        <begin position="56"/>
        <end position="139"/>
    </location>
</feature>
<evidence type="ECO:0000256" key="1">
    <source>
        <dbReference type="ARBA" id="ARBA00022679"/>
    </source>
</evidence>
<dbReference type="GO" id="GO:0016301">
    <property type="term" value="F:kinase activity"/>
    <property type="evidence" value="ECO:0007669"/>
    <property type="project" value="UniProtKB-KW"/>
</dbReference>
<dbReference type="SUPFAM" id="SSF55874">
    <property type="entry name" value="ATPase domain of HSP90 chaperone/DNA topoisomerase II/histidine kinase"/>
    <property type="match status" value="1"/>
</dbReference>
<keyword evidence="1" id="KW-0808">Transferase</keyword>
<dbReference type="Proteomes" id="UP000199111">
    <property type="component" value="Unassembled WGS sequence"/>
</dbReference>
<dbReference type="InterPro" id="IPR036890">
    <property type="entry name" value="HATPase_C_sf"/>
</dbReference>
<dbReference type="Gene3D" id="3.30.565.10">
    <property type="entry name" value="Histidine kinase-like ATPase, C-terminal domain"/>
    <property type="match status" value="1"/>
</dbReference>
<keyword evidence="2 5" id="KW-0418">Kinase</keyword>
<dbReference type="GeneID" id="96301918"/>
<dbReference type="InterPro" id="IPR003594">
    <property type="entry name" value="HATPase_dom"/>
</dbReference>
<evidence type="ECO:0000259" key="4">
    <source>
        <dbReference type="PROSITE" id="PS50109"/>
    </source>
</evidence>
<dbReference type="EMBL" id="FOQY01000029">
    <property type="protein sequence ID" value="SFK58487.1"/>
    <property type="molecule type" value="Genomic_DNA"/>
</dbReference>
<evidence type="ECO:0000313" key="6">
    <source>
        <dbReference type="Proteomes" id="UP000199111"/>
    </source>
</evidence>
<dbReference type="RefSeq" id="WP_093890518.1">
    <property type="nucleotide sequence ID" value="NZ_FOQY01000029.1"/>
</dbReference>
<organism evidence="5 6">
    <name type="scientific">Streptosporangium canum</name>
    <dbReference type="NCBI Taxonomy" id="324952"/>
    <lineage>
        <taxon>Bacteria</taxon>
        <taxon>Bacillati</taxon>
        <taxon>Actinomycetota</taxon>
        <taxon>Actinomycetes</taxon>
        <taxon>Streptosporangiales</taxon>
        <taxon>Streptosporangiaceae</taxon>
        <taxon>Streptosporangium</taxon>
    </lineage>
</organism>
<name>A0A1I4ARA5_9ACTN</name>
<sequence>MLKLSDASDFTGEDLTRALKGYLSHWAQRSGVVVETWALPGGAVPREIARAVYATVLEALANVERHSGAAHVSVAITLSASGLRMTVSDDGGGFPENRVDRSPGRGLAAMRAWFAEVGGTLTVNTVPAGGTTVTGVVPV</sequence>
<dbReference type="CDD" id="cd16917">
    <property type="entry name" value="HATPase_UhpB-NarQ-NarX-like"/>
    <property type="match status" value="1"/>
</dbReference>
<dbReference type="Pfam" id="PF02518">
    <property type="entry name" value="HATPase_c"/>
    <property type="match status" value="1"/>
</dbReference>
<dbReference type="AlphaFoldDB" id="A0A1I4ARA5"/>
<dbReference type="PROSITE" id="PS50109">
    <property type="entry name" value="HIS_KIN"/>
    <property type="match status" value="1"/>
</dbReference>
<dbReference type="GO" id="GO:0000160">
    <property type="term" value="P:phosphorelay signal transduction system"/>
    <property type="evidence" value="ECO:0007669"/>
    <property type="project" value="UniProtKB-KW"/>
</dbReference>
<accession>A0A1I4ARA5</accession>
<reference evidence="6" key="1">
    <citation type="submission" date="2016-10" db="EMBL/GenBank/DDBJ databases">
        <authorList>
            <person name="Varghese N."/>
            <person name="Submissions S."/>
        </authorList>
    </citation>
    <scope>NUCLEOTIDE SEQUENCE [LARGE SCALE GENOMIC DNA]</scope>
    <source>
        <strain evidence="6">CGMCC 4.2126</strain>
    </source>
</reference>
<keyword evidence="6" id="KW-1185">Reference proteome</keyword>
<protein>
    <submittedName>
        <fullName evidence="5">Histidine kinase-, DNA gyrase B-, and HSP90-like ATPase</fullName>
    </submittedName>
</protein>
<proteinExistence type="predicted"/>
<evidence type="ECO:0000313" key="5">
    <source>
        <dbReference type="EMBL" id="SFK58487.1"/>
    </source>
</evidence>